<gene>
    <name evidence="10" type="ORF">PV06_10812</name>
</gene>
<dbReference type="InterPro" id="IPR001138">
    <property type="entry name" value="Zn2Cys6_DnaBD"/>
</dbReference>
<dbReference type="PANTHER" id="PTHR43008">
    <property type="entry name" value="BENZIL REDUCTASE"/>
    <property type="match status" value="1"/>
</dbReference>
<dbReference type="CDD" id="cd12148">
    <property type="entry name" value="fungal_TF_MHR"/>
    <property type="match status" value="1"/>
</dbReference>
<keyword evidence="2" id="KW-0521">NADP</keyword>
<dbReference type="Proteomes" id="UP000053342">
    <property type="component" value="Unassembled WGS sequence"/>
</dbReference>
<keyword evidence="6" id="KW-0804">Transcription</keyword>
<evidence type="ECO:0000313" key="11">
    <source>
        <dbReference type="Proteomes" id="UP000053342"/>
    </source>
</evidence>
<dbReference type="InterPro" id="IPR036864">
    <property type="entry name" value="Zn2-C6_fun-type_DNA-bd_sf"/>
</dbReference>
<protein>
    <recommendedName>
        <fullName evidence="9">Zn(2)-C6 fungal-type domain-containing protein</fullName>
    </recommendedName>
</protein>
<dbReference type="GeneID" id="27362886"/>
<feature type="compositionally biased region" description="Basic and acidic residues" evidence="8">
    <location>
        <begin position="584"/>
        <end position="599"/>
    </location>
</feature>
<dbReference type="RefSeq" id="XP_016257123.1">
    <property type="nucleotide sequence ID" value="XM_016412398.1"/>
</dbReference>
<keyword evidence="11" id="KW-1185">Reference proteome</keyword>
<dbReference type="CDD" id="cd00067">
    <property type="entry name" value="GAL4"/>
    <property type="match status" value="1"/>
</dbReference>
<evidence type="ECO:0000256" key="7">
    <source>
        <dbReference type="ARBA" id="ARBA00023242"/>
    </source>
</evidence>
<dbReference type="GO" id="GO:0003677">
    <property type="term" value="F:DNA binding"/>
    <property type="evidence" value="ECO:0007669"/>
    <property type="project" value="UniProtKB-KW"/>
</dbReference>
<dbReference type="PANTHER" id="PTHR43008:SF9">
    <property type="entry name" value="OXIDOREDUCTASE"/>
    <property type="match status" value="1"/>
</dbReference>
<dbReference type="PRINTS" id="PR00081">
    <property type="entry name" value="GDHRDH"/>
</dbReference>
<dbReference type="Gene3D" id="4.10.240.10">
    <property type="entry name" value="Zn(2)-C6 fungal-type DNA-binding domain"/>
    <property type="match status" value="1"/>
</dbReference>
<dbReference type="PROSITE" id="PS00061">
    <property type="entry name" value="ADH_SHORT"/>
    <property type="match status" value="1"/>
</dbReference>
<dbReference type="Pfam" id="PF00172">
    <property type="entry name" value="Zn_clus"/>
    <property type="match status" value="1"/>
</dbReference>
<evidence type="ECO:0000256" key="4">
    <source>
        <dbReference type="ARBA" id="ARBA00023015"/>
    </source>
</evidence>
<keyword evidence="7" id="KW-0539">Nucleus</keyword>
<evidence type="ECO:0000256" key="6">
    <source>
        <dbReference type="ARBA" id="ARBA00023163"/>
    </source>
</evidence>
<dbReference type="InterPro" id="IPR036291">
    <property type="entry name" value="NAD(P)-bd_dom_sf"/>
</dbReference>
<dbReference type="SMART" id="SM00066">
    <property type="entry name" value="GAL4"/>
    <property type="match status" value="1"/>
</dbReference>
<keyword evidence="3" id="KW-0560">Oxidoreductase</keyword>
<feature type="region of interest" description="Disordered" evidence="8">
    <location>
        <begin position="582"/>
        <end position="630"/>
    </location>
</feature>
<dbReference type="VEuPathDB" id="FungiDB:PV06_10812"/>
<organism evidence="10 11">
    <name type="scientific">Exophiala oligosperma</name>
    <dbReference type="NCBI Taxonomy" id="215243"/>
    <lineage>
        <taxon>Eukaryota</taxon>
        <taxon>Fungi</taxon>
        <taxon>Dikarya</taxon>
        <taxon>Ascomycota</taxon>
        <taxon>Pezizomycotina</taxon>
        <taxon>Eurotiomycetes</taxon>
        <taxon>Chaetothyriomycetidae</taxon>
        <taxon>Chaetothyriales</taxon>
        <taxon>Herpotrichiellaceae</taxon>
        <taxon>Exophiala</taxon>
    </lineage>
</organism>
<dbReference type="HOGENOM" id="CLU_008719_5_1_1"/>
<evidence type="ECO:0000259" key="9">
    <source>
        <dbReference type="PROSITE" id="PS50048"/>
    </source>
</evidence>
<feature type="domain" description="Zn(2)-C6 fungal-type" evidence="9">
    <location>
        <begin position="349"/>
        <end position="379"/>
    </location>
</feature>
<dbReference type="GO" id="GO:0016616">
    <property type="term" value="F:oxidoreductase activity, acting on the CH-OH group of donors, NAD or NADP as acceptor"/>
    <property type="evidence" value="ECO:0007669"/>
    <property type="project" value="UniProtKB-ARBA"/>
</dbReference>
<dbReference type="Pfam" id="PF13561">
    <property type="entry name" value="adh_short_C2"/>
    <property type="match status" value="1"/>
</dbReference>
<dbReference type="STRING" id="215243.A0A0D2BHI8"/>
<dbReference type="GO" id="GO:0050664">
    <property type="term" value="F:oxidoreductase activity, acting on NAD(P)H, oxygen as acceptor"/>
    <property type="evidence" value="ECO:0007669"/>
    <property type="project" value="TreeGrafter"/>
</dbReference>
<dbReference type="InterPro" id="IPR002347">
    <property type="entry name" value="SDR_fam"/>
</dbReference>
<dbReference type="SUPFAM" id="SSF57701">
    <property type="entry name" value="Zn2/Cys6 DNA-binding domain"/>
    <property type="match status" value="1"/>
</dbReference>
<dbReference type="GO" id="GO:0008270">
    <property type="term" value="F:zinc ion binding"/>
    <property type="evidence" value="ECO:0007669"/>
    <property type="project" value="InterPro"/>
</dbReference>
<evidence type="ECO:0000256" key="3">
    <source>
        <dbReference type="ARBA" id="ARBA00023002"/>
    </source>
</evidence>
<name>A0A0D2BHI8_9EURO</name>
<dbReference type="Pfam" id="PF11951">
    <property type="entry name" value="Fungal_trans_2"/>
    <property type="match status" value="1"/>
</dbReference>
<dbReference type="EMBL" id="KN847347">
    <property type="protein sequence ID" value="KIW36907.1"/>
    <property type="molecule type" value="Genomic_DNA"/>
</dbReference>
<dbReference type="PROSITE" id="PS00463">
    <property type="entry name" value="ZN2_CY6_FUNGAL_1"/>
    <property type="match status" value="1"/>
</dbReference>
<comment type="similarity">
    <text evidence="1">Belongs to the short-chain dehydrogenases/reductases (SDR) family.</text>
</comment>
<dbReference type="PROSITE" id="PS50048">
    <property type="entry name" value="ZN2_CY6_FUNGAL_2"/>
    <property type="match status" value="1"/>
</dbReference>
<evidence type="ECO:0000256" key="5">
    <source>
        <dbReference type="ARBA" id="ARBA00023125"/>
    </source>
</evidence>
<reference evidence="10 11" key="1">
    <citation type="submission" date="2015-01" db="EMBL/GenBank/DDBJ databases">
        <title>The Genome Sequence of Exophiala oligosperma CBS72588.</title>
        <authorList>
            <consortium name="The Broad Institute Genomics Platform"/>
            <person name="Cuomo C."/>
            <person name="de Hoog S."/>
            <person name="Gorbushina A."/>
            <person name="Stielow B."/>
            <person name="Teixiera M."/>
            <person name="Abouelleil A."/>
            <person name="Chapman S.B."/>
            <person name="Priest M."/>
            <person name="Young S.K."/>
            <person name="Wortman J."/>
            <person name="Nusbaum C."/>
            <person name="Birren B."/>
        </authorList>
    </citation>
    <scope>NUCLEOTIDE SEQUENCE [LARGE SCALE GENOMIC DNA]</scope>
    <source>
        <strain evidence="10 11">CBS 72588</strain>
    </source>
</reference>
<dbReference type="InterPro" id="IPR020904">
    <property type="entry name" value="Sc_DH/Rdtase_CS"/>
</dbReference>
<keyword evidence="5" id="KW-0238">DNA-binding</keyword>
<dbReference type="GO" id="GO:0000981">
    <property type="term" value="F:DNA-binding transcription factor activity, RNA polymerase II-specific"/>
    <property type="evidence" value="ECO:0007669"/>
    <property type="project" value="InterPro"/>
</dbReference>
<dbReference type="OrthoDB" id="415590at2759"/>
<dbReference type="FunFam" id="3.40.50.720:FF:000245">
    <property type="entry name" value="Short chain dehydrogenase, putative"/>
    <property type="match status" value="1"/>
</dbReference>
<evidence type="ECO:0000256" key="1">
    <source>
        <dbReference type="ARBA" id="ARBA00006484"/>
    </source>
</evidence>
<keyword evidence="4" id="KW-0805">Transcription regulation</keyword>
<evidence type="ECO:0000256" key="2">
    <source>
        <dbReference type="ARBA" id="ARBA00022857"/>
    </source>
</evidence>
<dbReference type="Gene3D" id="3.40.50.720">
    <property type="entry name" value="NAD(P)-binding Rossmann-like Domain"/>
    <property type="match status" value="1"/>
</dbReference>
<evidence type="ECO:0000313" key="10">
    <source>
        <dbReference type="EMBL" id="KIW36907.1"/>
    </source>
</evidence>
<sequence length="1003" mass="109703">MAHGTLGPDTVINSIHDKRIPGALNGNLINDTLLPVHIPETVATPANKDTPSLFSLKNTTTLVTGAARGLGITLAGAVLESGGHVACVDILDEPVGPEWEALQKRSKANSLSLSYYQCDITDEGPMQRVFDLVAIEARQRSAPFRGTIACAGIQQKLPALDYPAQDFERILKVNVTGAFVTAKYAAKKMVEHGVSGSIVMVASMSGSIANRGLTCSAYNSSKAAVQQMTRSLAQEWGQYGIRVNSLSPGYIRTAMTDALLQAEPQVEEKWMAGALLGRLGAPEDFKAPTVFLLGAGSSFMTGADLRSHPVGSGGQIRDSPVVQLLMRTEYTMIAARPNSNSGHKRSRTGCMNCRRKKKKCDEGKPTCYNCVKTSEKCTWGRPLSFLPQNAFTINEDSTPANMCGLMDYHDGVGGGGSVSSDSQEPAVAGQGMHSQYLDLVSRSSPAGMPYGAASPELEASEPTAKRFISTISPVSSDFAPGRPSIRQDLAAATTTFTSLPPYAGGAHTTPEQGQSQMESCRSLRSLRFSFDAVDNAGQLTAPVEFSPAFELSPELLLDDGIFIPGSTYQELHSTLRHNMLSTARSKEASRQPSQERDAHGVQPVGHATTHTDSQARGQSQPNQSDPSEVEVVLSAEQEYRLWKNWIDEIAHWLDKFDRDRHFGQTLPVMAKTCAHLRYAMLALSARQLERKDKSIPAALTLSLYSAAVHLLLAQLHLRNTPVLASCVVICVLEMMSCSPKAWRRHLDGCACLIRSMHIYGDSEGIERALFWCFARMDVCGGLISKERTLIPVAEWTSEPSFDAAVKFFSSRPTVDWSACYASYLSASTIDLLFASTTYEDPRTPPGWSKHDPSFPQRWSRLFGVIEQWYENRPPEMLPLVTHSATSSQPFPTLLFGSGAATSGNQLHHAAAMLMLQYIPRHLKCPPSHSLLWHARRVCAISICNEHHGSWTNSIQLLWMAGQFMSHPTEHQAIIDIYARIEKETGWGATWRADDLKQFWGEID</sequence>
<dbReference type="AlphaFoldDB" id="A0A0D2BHI8"/>
<feature type="compositionally biased region" description="Polar residues" evidence="8">
    <location>
        <begin position="608"/>
        <end position="626"/>
    </location>
</feature>
<dbReference type="SUPFAM" id="SSF51735">
    <property type="entry name" value="NAD(P)-binding Rossmann-fold domains"/>
    <property type="match status" value="1"/>
</dbReference>
<evidence type="ECO:0000256" key="8">
    <source>
        <dbReference type="SAM" id="MobiDB-lite"/>
    </source>
</evidence>
<accession>A0A0D2BHI8</accession>
<proteinExistence type="inferred from homology"/>
<dbReference type="InterPro" id="IPR021858">
    <property type="entry name" value="Fun_TF"/>
</dbReference>